<evidence type="ECO:0000313" key="10">
    <source>
        <dbReference type="Proteomes" id="UP000002168"/>
    </source>
</evidence>
<keyword evidence="3" id="KW-0949">S-adenosyl-L-methionine</keyword>
<dbReference type="SFLD" id="SFLDS00029">
    <property type="entry name" value="Radical_SAM"/>
    <property type="match status" value="1"/>
</dbReference>
<dbReference type="InterPro" id="IPR047207">
    <property type="entry name" value="SPASM_anSME"/>
</dbReference>
<dbReference type="Proteomes" id="UP000002168">
    <property type="component" value="Chromosome"/>
</dbReference>
<organism evidence="9 10">
    <name type="scientific">Shewanella woodyi (strain ATCC 51908 / MS32)</name>
    <dbReference type="NCBI Taxonomy" id="392500"/>
    <lineage>
        <taxon>Bacteria</taxon>
        <taxon>Pseudomonadati</taxon>
        <taxon>Pseudomonadota</taxon>
        <taxon>Gammaproteobacteria</taxon>
        <taxon>Alteromonadales</taxon>
        <taxon>Shewanellaceae</taxon>
        <taxon>Shewanella</taxon>
    </lineage>
</organism>
<sequence>MVQYSMKQSTYMDAAPLLSAEKDLNPHPAYVRRFHAMAKPTGSRCNIDCQYCFYLHKKDLLGQPQQSHMSDETLSLFIQNYIDSQDGDEIIFSWQGGEPTLMGLDFFKKVIQLQQRYCPLGVTIKNDLQTNGVLLNKEWAIFLKQHDFLVGLSIDGPQELHDMYRVTRSGKPTFVLVMAAARILKKYGVQFNALAVINRKNVLYPKEVYRFLTQELGATYIQFTPCVEGNNFTQTAPQFWNEQMIPIIGSELSKPGHPMSVVTSWSVDPDDWGRFLISVFDEWVNNDLGRVLVNLFETAVAQTMGLPAQICVMAEFCGKGIAVEHDGKVYSCDHYVYPEYELGNIHQSSLNNLVFSTRQETFGMAKRDSLPNYCKSCPHLNLCWGECPKNRLIRTPDGELGLNYLCSGLSQFFEHAKPILNGIAAILERKE</sequence>
<accession>B1KPE6</accession>
<dbReference type="GO" id="GO:0016491">
    <property type="term" value="F:oxidoreductase activity"/>
    <property type="evidence" value="ECO:0007669"/>
    <property type="project" value="InterPro"/>
</dbReference>
<comment type="similarity">
    <text evidence="7">Belongs to the radical SAM superfamily. Anaerobic sulfatase-maturating enzyme family.</text>
</comment>
<dbReference type="SFLD" id="SFLDG01072">
    <property type="entry name" value="dehydrogenase_like"/>
    <property type="match status" value="1"/>
</dbReference>
<dbReference type="NCBIfam" id="TIGR03942">
    <property type="entry name" value="sulfatase_rSAM"/>
    <property type="match status" value="1"/>
</dbReference>
<reference evidence="9 10" key="1">
    <citation type="submission" date="2008-02" db="EMBL/GenBank/DDBJ databases">
        <title>Complete sequence of Shewanella woodyi ATCC 51908.</title>
        <authorList>
            <consortium name="US DOE Joint Genome Institute"/>
            <person name="Copeland A."/>
            <person name="Lucas S."/>
            <person name="Lapidus A."/>
            <person name="Glavina del Rio T."/>
            <person name="Dalin E."/>
            <person name="Tice H."/>
            <person name="Bruce D."/>
            <person name="Goodwin L."/>
            <person name="Pitluck S."/>
            <person name="Sims D."/>
            <person name="Brettin T."/>
            <person name="Detter J.C."/>
            <person name="Han C."/>
            <person name="Kuske C.R."/>
            <person name="Schmutz J."/>
            <person name="Larimer F."/>
            <person name="Land M."/>
            <person name="Hauser L."/>
            <person name="Kyrpides N."/>
            <person name="Lykidis A."/>
            <person name="Zhao J.-S."/>
            <person name="Richardson P."/>
        </authorList>
    </citation>
    <scope>NUCLEOTIDE SEQUENCE [LARGE SCALE GENOMIC DNA]</scope>
    <source>
        <strain evidence="10">ATCC 51908 / MS32</strain>
    </source>
</reference>
<keyword evidence="2" id="KW-0004">4Fe-4S</keyword>
<keyword evidence="4" id="KW-0479">Metal-binding</keyword>
<name>B1KPE6_SHEWM</name>
<gene>
    <name evidence="9" type="ordered locus">Swoo_0418</name>
</gene>
<dbReference type="PROSITE" id="PS51918">
    <property type="entry name" value="RADICAL_SAM"/>
    <property type="match status" value="1"/>
</dbReference>
<dbReference type="InterPro" id="IPR034491">
    <property type="entry name" value="Anaerob_Ser_sulfatase-maturase"/>
</dbReference>
<dbReference type="NCBIfam" id="TIGR04085">
    <property type="entry name" value="rSAM_more_4Fe4S"/>
    <property type="match status" value="1"/>
</dbReference>
<keyword evidence="5" id="KW-0408">Iron</keyword>
<protein>
    <submittedName>
        <fullName evidence="9">Radical SAM domain protein</fullName>
    </submittedName>
</protein>
<dbReference type="SFLD" id="SFLDF00285">
    <property type="entry name" value="anaerobic_Ser-type_sulfatase-m"/>
    <property type="match status" value="1"/>
</dbReference>
<dbReference type="GO" id="GO:0051539">
    <property type="term" value="F:4 iron, 4 sulfur cluster binding"/>
    <property type="evidence" value="ECO:0007669"/>
    <property type="project" value="UniProtKB-KW"/>
</dbReference>
<dbReference type="KEGG" id="swd:Swoo_0418"/>
<dbReference type="InterPro" id="IPR023885">
    <property type="entry name" value="4Fe4S-binding_SPASM_dom"/>
</dbReference>
<keyword evidence="10" id="KW-1185">Reference proteome</keyword>
<dbReference type="SFLD" id="SFLDG01386">
    <property type="entry name" value="main_SPASM_domain-containing"/>
    <property type="match status" value="1"/>
</dbReference>
<dbReference type="SFLD" id="SFLDG01067">
    <property type="entry name" value="SPASM/twitch_domain_containing"/>
    <property type="match status" value="1"/>
</dbReference>
<feature type="domain" description="Radical SAM core" evidence="8">
    <location>
        <begin position="27"/>
        <end position="270"/>
    </location>
</feature>
<dbReference type="Gene3D" id="3.20.20.70">
    <property type="entry name" value="Aldolase class I"/>
    <property type="match status" value="1"/>
</dbReference>
<dbReference type="SFLD" id="SFLDG01384">
    <property type="entry name" value="thioether_bond_formation_requi"/>
    <property type="match status" value="1"/>
</dbReference>
<evidence type="ECO:0000256" key="6">
    <source>
        <dbReference type="ARBA" id="ARBA00023014"/>
    </source>
</evidence>
<dbReference type="SUPFAM" id="SSF102114">
    <property type="entry name" value="Radical SAM enzymes"/>
    <property type="match status" value="1"/>
</dbReference>
<dbReference type="RefSeq" id="WP_012323065.1">
    <property type="nucleotide sequence ID" value="NC_010506.1"/>
</dbReference>
<comment type="cofactor">
    <cofactor evidence="1">
        <name>[4Fe-4S] cluster</name>
        <dbReference type="ChEBI" id="CHEBI:49883"/>
    </cofactor>
</comment>
<dbReference type="HOGENOM" id="CLU_009273_10_0_6"/>
<evidence type="ECO:0000256" key="2">
    <source>
        <dbReference type="ARBA" id="ARBA00022485"/>
    </source>
</evidence>
<dbReference type="Pfam" id="PF04055">
    <property type="entry name" value="Radical_SAM"/>
    <property type="match status" value="1"/>
</dbReference>
<evidence type="ECO:0000256" key="5">
    <source>
        <dbReference type="ARBA" id="ARBA00023004"/>
    </source>
</evidence>
<dbReference type="CDD" id="cd01335">
    <property type="entry name" value="Radical_SAM"/>
    <property type="match status" value="1"/>
</dbReference>
<dbReference type="InterPro" id="IPR013785">
    <property type="entry name" value="Aldolase_TIM"/>
</dbReference>
<dbReference type="PANTHER" id="PTHR43273">
    <property type="entry name" value="ANAEROBIC SULFATASE-MATURATING ENZYME HOMOLOG ASLB-RELATED"/>
    <property type="match status" value="1"/>
</dbReference>
<evidence type="ECO:0000259" key="8">
    <source>
        <dbReference type="PROSITE" id="PS51918"/>
    </source>
</evidence>
<dbReference type="Pfam" id="PF13186">
    <property type="entry name" value="SPASM"/>
    <property type="match status" value="1"/>
</dbReference>
<evidence type="ECO:0000256" key="7">
    <source>
        <dbReference type="ARBA" id="ARBA00023601"/>
    </source>
</evidence>
<proteinExistence type="inferred from homology"/>
<dbReference type="GO" id="GO:0046872">
    <property type="term" value="F:metal ion binding"/>
    <property type="evidence" value="ECO:0007669"/>
    <property type="project" value="UniProtKB-KW"/>
</dbReference>
<dbReference type="InterPro" id="IPR007197">
    <property type="entry name" value="rSAM"/>
</dbReference>
<evidence type="ECO:0000256" key="1">
    <source>
        <dbReference type="ARBA" id="ARBA00001966"/>
    </source>
</evidence>
<evidence type="ECO:0000256" key="3">
    <source>
        <dbReference type="ARBA" id="ARBA00022691"/>
    </source>
</evidence>
<dbReference type="EMBL" id="CP000961">
    <property type="protein sequence ID" value="ACA84716.1"/>
    <property type="molecule type" value="Genomic_DNA"/>
</dbReference>
<dbReference type="InterPro" id="IPR023867">
    <property type="entry name" value="Sulphatase_maturase_rSAM"/>
</dbReference>
<dbReference type="eggNOG" id="COG0641">
    <property type="taxonomic scope" value="Bacteria"/>
</dbReference>
<evidence type="ECO:0000313" key="9">
    <source>
        <dbReference type="EMBL" id="ACA84716.1"/>
    </source>
</evidence>
<keyword evidence="6" id="KW-0411">Iron-sulfur</keyword>
<dbReference type="PANTHER" id="PTHR43273:SF3">
    <property type="entry name" value="ANAEROBIC SULFATASE-MATURATING ENZYME HOMOLOG ASLB-RELATED"/>
    <property type="match status" value="1"/>
</dbReference>
<dbReference type="CDD" id="cd21120">
    <property type="entry name" value="SPASM_anSME"/>
    <property type="match status" value="1"/>
</dbReference>
<dbReference type="AlphaFoldDB" id="B1KPE6"/>
<dbReference type="STRING" id="392500.Swoo_0418"/>
<dbReference type="InterPro" id="IPR058240">
    <property type="entry name" value="rSAM_sf"/>
</dbReference>
<evidence type="ECO:0000256" key="4">
    <source>
        <dbReference type="ARBA" id="ARBA00022723"/>
    </source>
</evidence>